<evidence type="ECO:0000256" key="10">
    <source>
        <dbReference type="PIRSR" id="PIRSR617736-2"/>
    </source>
</evidence>
<feature type="binding site" evidence="10">
    <location>
        <begin position="432"/>
        <end position="433"/>
    </location>
    <ligand>
        <name>substrate</name>
    </ligand>
</feature>
<dbReference type="GO" id="GO:0008422">
    <property type="term" value="F:beta-glucosidase activity"/>
    <property type="evidence" value="ECO:0007669"/>
    <property type="project" value="UniProtKB-EC"/>
</dbReference>
<dbReference type="GO" id="GO:0030245">
    <property type="term" value="P:cellulose catabolic process"/>
    <property type="evidence" value="ECO:0007669"/>
    <property type="project" value="UniProtKB-KW"/>
</dbReference>
<proteinExistence type="inferred from homology"/>
<feature type="binding site" evidence="10">
    <location>
        <position position="31"/>
    </location>
    <ligand>
        <name>substrate</name>
    </ligand>
</feature>
<evidence type="ECO:0000256" key="1">
    <source>
        <dbReference type="ARBA" id="ARBA00000448"/>
    </source>
</evidence>
<dbReference type="InterPro" id="IPR001360">
    <property type="entry name" value="Glyco_hydro_1"/>
</dbReference>
<evidence type="ECO:0000256" key="7">
    <source>
        <dbReference type="ARBA" id="ARBA00023295"/>
    </source>
</evidence>
<evidence type="ECO:0000256" key="5">
    <source>
        <dbReference type="ARBA" id="ARBA00023001"/>
    </source>
</evidence>
<dbReference type="SUPFAM" id="SSF51445">
    <property type="entry name" value="(Trans)glycosidases"/>
    <property type="match status" value="1"/>
</dbReference>
<comment type="caution">
    <text evidence="13">The sequence shown here is derived from an EMBL/GenBank/DDBJ whole genome shotgun (WGS) entry which is preliminary data.</text>
</comment>
<dbReference type="Proteomes" id="UP000265614">
    <property type="component" value="Unassembled WGS sequence"/>
</dbReference>
<dbReference type="PANTHER" id="PTHR10353:SF36">
    <property type="entry name" value="LP05116P"/>
    <property type="match status" value="1"/>
</dbReference>
<feature type="binding site" evidence="10">
    <location>
        <position position="176"/>
    </location>
    <ligand>
        <name>substrate</name>
    </ligand>
</feature>
<dbReference type="NCBIfam" id="TIGR03356">
    <property type="entry name" value="BGL"/>
    <property type="match status" value="1"/>
</dbReference>
<evidence type="ECO:0000256" key="9">
    <source>
        <dbReference type="PIRSR" id="PIRSR617736-1"/>
    </source>
</evidence>
<feature type="active site" description="Nucleophile" evidence="9 11">
    <location>
        <position position="379"/>
    </location>
</feature>
<feature type="binding site" evidence="10">
    <location>
        <position position="425"/>
    </location>
    <ligand>
        <name>substrate</name>
    </ligand>
</feature>
<dbReference type="OrthoDB" id="9765195at2"/>
<dbReference type="GO" id="GO:0005829">
    <property type="term" value="C:cytosol"/>
    <property type="evidence" value="ECO:0007669"/>
    <property type="project" value="TreeGrafter"/>
</dbReference>
<sequence>MSTGPTPTDASSAARTFPPGFLWGAATASYQIEGGVDEGGRGRSVWDTFSHEPGRVLGGDTGDVACDHYHRWAEDLDLLRDLGLGAYRFSVAWPRVQPDGRGPANPQGLAFYDRLVDGMLERGLEPWLTLYHWDLPQALEDAGGWPERGTAERFADYAEIVHGALGDRVHRWTTHNEPWCASLLGYSAGVHAPGRQDDAAAVRAVHHLLLGHGLAVERMRSAAHPDDRFGIVLNLQPVEPATPSGADADAVRRVDGMHNRVFLDPLFRAAYPEDVVADLAPVADLAHVRDGDLQTIARPLDFLGLNYYNPLVVGAPEGGPAHVPGPQGRGPYVGSHGVRMLDLGRPRTAMGWEVDPAGLTTILTRLQREYAVPPLYITENGAAYDDEVVEGKVHDAERVSYLRAHLAAALDAVDAGVDLRGYFAWSLLDNFEWALGYSKRFGIVRVDYDTLERTPKDSAALWASAAQVNGLPPAG</sequence>
<dbReference type="Gene3D" id="3.20.20.80">
    <property type="entry name" value="Glycosidases"/>
    <property type="match status" value="1"/>
</dbReference>
<reference evidence="13 14" key="1">
    <citation type="submission" date="2018-09" db="EMBL/GenBank/DDBJ databases">
        <title>YIM 75000 draft genome.</title>
        <authorList>
            <person name="Tang S."/>
            <person name="Feng Y."/>
        </authorList>
    </citation>
    <scope>NUCLEOTIDE SEQUENCE [LARGE SCALE GENOMIC DNA]</scope>
    <source>
        <strain evidence="13 14">YIM 75000</strain>
    </source>
</reference>
<keyword evidence="7 12" id="KW-0326">Glycosidase</keyword>
<feature type="active site" description="Proton donor" evidence="9">
    <location>
        <position position="177"/>
    </location>
</feature>
<keyword evidence="4 12" id="KW-0378">Hydrolase</keyword>
<evidence type="ECO:0000256" key="12">
    <source>
        <dbReference type="RuleBase" id="RU361175"/>
    </source>
</evidence>
<dbReference type="InterPro" id="IPR017736">
    <property type="entry name" value="Glyco_hydro_1_beta-glucosidase"/>
</dbReference>
<dbReference type="AlphaFoldDB" id="A0A3A3ZIN5"/>
<comment type="similarity">
    <text evidence="2 12">Belongs to the glycosyl hydrolase 1 family.</text>
</comment>
<dbReference type="InterPro" id="IPR033132">
    <property type="entry name" value="GH_1_N_CS"/>
</dbReference>
<feature type="binding site" evidence="10">
    <location>
        <position position="132"/>
    </location>
    <ligand>
        <name>substrate</name>
    </ligand>
</feature>
<keyword evidence="14" id="KW-1185">Reference proteome</keyword>
<feature type="binding site" evidence="10">
    <location>
        <position position="308"/>
    </location>
    <ligand>
        <name>substrate</name>
    </ligand>
</feature>
<comment type="catalytic activity">
    <reaction evidence="1 12">
        <text>Hydrolysis of terminal, non-reducing beta-D-glucosyl residues with release of beta-D-glucose.</text>
        <dbReference type="EC" id="3.2.1.21"/>
    </reaction>
</comment>
<dbReference type="PROSITE" id="PS00653">
    <property type="entry name" value="GLYCOSYL_HYDROL_F1_2"/>
    <property type="match status" value="1"/>
</dbReference>
<evidence type="ECO:0000256" key="4">
    <source>
        <dbReference type="ARBA" id="ARBA00022801"/>
    </source>
</evidence>
<organism evidence="13 14">
    <name type="scientific">Vallicoccus soli</name>
    <dbReference type="NCBI Taxonomy" id="2339232"/>
    <lineage>
        <taxon>Bacteria</taxon>
        <taxon>Bacillati</taxon>
        <taxon>Actinomycetota</taxon>
        <taxon>Actinomycetes</taxon>
        <taxon>Motilibacterales</taxon>
        <taxon>Vallicoccaceae</taxon>
        <taxon>Vallicoccus</taxon>
    </lineage>
</organism>
<evidence type="ECO:0000256" key="2">
    <source>
        <dbReference type="ARBA" id="ARBA00010838"/>
    </source>
</evidence>
<dbReference type="EC" id="3.2.1.21" evidence="3 12"/>
<evidence type="ECO:0000313" key="14">
    <source>
        <dbReference type="Proteomes" id="UP000265614"/>
    </source>
</evidence>
<evidence type="ECO:0000313" key="13">
    <source>
        <dbReference type="EMBL" id="RJK95386.1"/>
    </source>
</evidence>
<keyword evidence="5" id="KW-0136">Cellulose degradation</keyword>
<evidence type="ECO:0000256" key="6">
    <source>
        <dbReference type="ARBA" id="ARBA00023277"/>
    </source>
</evidence>
<keyword evidence="8" id="KW-0624">Polysaccharide degradation</keyword>
<dbReference type="RefSeq" id="WP_119950739.1">
    <property type="nucleotide sequence ID" value="NZ_QZEZ01000005.1"/>
</dbReference>
<name>A0A3A3ZIN5_9ACTN</name>
<dbReference type="FunFam" id="3.20.20.80:FF:000004">
    <property type="entry name" value="Beta-glucosidase 6-phospho-beta-glucosidase"/>
    <property type="match status" value="1"/>
</dbReference>
<accession>A0A3A3ZIN5</accession>
<keyword evidence="6" id="KW-0119">Carbohydrate metabolism</keyword>
<dbReference type="InterPro" id="IPR018120">
    <property type="entry name" value="Glyco_hydro_1_AS"/>
</dbReference>
<evidence type="ECO:0000256" key="3">
    <source>
        <dbReference type="ARBA" id="ARBA00012744"/>
    </source>
</evidence>
<dbReference type="InterPro" id="IPR017853">
    <property type="entry name" value="GH"/>
</dbReference>
<dbReference type="Pfam" id="PF00232">
    <property type="entry name" value="Glyco_hydro_1"/>
    <property type="match status" value="1"/>
</dbReference>
<dbReference type="PROSITE" id="PS00572">
    <property type="entry name" value="GLYCOSYL_HYDROL_F1_1"/>
    <property type="match status" value="1"/>
</dbReference>
<evidence type="ECO:0000256" key="8">
    <source>
        <dbReference type="ARBA" id="ARBA00023326"/>
    </source>
</evidence>
<dbReference type="EMBL" id="QZEZ01000005">
    <property type="protein sequence ID" value="RJK95386.1"/>
    <property type="molecule type" value="Genomic_DNA"/>
</dbReference>
<protein>
    <recommendedName>
        <fullName evidence="3 12">Beta-glucosidase</fullName>
        <ecNumber evidence="3 12">3.2.1.21</ecNumber>
    </recommendedName>
</protein>
<gene>
    <name evidence="13" type="ORF">D5H78_12055</name>
</gene>
<dbReference type="PRINTS" id="PR00131">
    <property type="entry name" value="GLHYDRLASE1"/>
</dbReference>
<dbReference type="PANTHER" id="PTHR10353">
    <property type="entry name" value="GLYCOSYL HYDROLASE"/>
    <property type="match status" value="1"/>
</dbReference>
<evidence type="ECO:0000256" key="11">
    <source>
        <dbReference type="PROSITE-ProRule" id="PRU10055"/>
    </source>
</evidence>